<evidence type="ECO:0000256" key="2">
    <source>
        <dbReference type="ARBA" id="ARBA00022771"/>
    </source>
</evidence>
<dbReference type="InterPro" id="IPR001965">
    <property type="entry name" value="Znf_PHD"/>
</dbReference>
<feature type="region of interest" description="Disordered" evidence="5">
    <location>
        <begin position="772"/>
        <end position="812"/>
    </location>
</feature>
<feature type="compositionally biased region" description="Low complexity" evidence="5">
    <location>
        <begin position="539"/>
        <end position="550"/>
    </location>
</feature>
<feature type="compositionally biased region" description="Low complexity" evidence="5">
    <location>
        <begin position="865"/>
        <end position="890"/>
    </location>
</feature>
<dbReference type="Ensembl" id="ENSEBUT00000012754.1">
    <property type="protein sequence ID" value="ENSEBUP00000012178.1"/>
    <property type="gene ID" value="ENSEBUG00000007766.1"/>
</dbReference>
<dbReference type="SUPFAM" id="SSF57903">
    <property type="entry name" value="FYVE/PHD zinc finger"/>
    <property type="match status" value="1"/>
</dbReference>
<keyword evidence="9" id="KW-1185">Reference proteome</keyword>
<feature type="compositionally biased region" description="Basic and acidic residues" evidence="5">
    <location>
        <begin position="1133"/>
        <end position="1153"/>
    </location>
</feature>
<proteinExistence type="predicted"/>
<dbReference type="PANTHER" id="PTHR12618">
    <property type="entry name" value="PHD AND RING FINGER DOMAIN-CONTAINING PROTEIN 1"/>
    <property type="match status" value="1"/>
</dbReference>
<dbReference type="PROSITE" id="PS50016">
    <property type="entry name" value="ZF_PHD_2"/>
    <property type="match status" value="1"/>
</dbReference>
<feature type="compositionally biased region" description="Polar residues" evidence="5">
    <location>
        <begin position="560"/>
        <end position="570"/>
    </location>
</feature>
<dbReference type="InterPro" id="IPR019786">
    <property type="entry name" value="Zinc_finger_PHD-type_CS"/>
</dbReference>
<feature type="region of interest" description="Disordered" evidence="5">
    <location>
        <begin position="310"/>
        <end position="385"/>
    </location>
</feature>
<dbReference type="InterPro" id="IPR011011">
    <property type="entry name" value="Znf_FYVE_PHD"/>
</dbReference>
<dbReference type="PANTHER" id="PTHR12618:SF20">
    <property type="entry name" value="PHD AND RING FINGER DOMAIN-CONTAINING PROTEIN 1"/>
    <property type="match status" value="1"/>
</dbReference>
<feature type="compositionally biased region" description="Basic and acidic residues" evidence="5">
    <location>
        <begin position="1318"/>
        <end position="1328"/>
    </location>
</feature>
<evidence type="ECO:0000259" key="7">
    <source>
        <dbReference type="PROSITE" id="PS50089"/>
    </source>
</evidence>
<dbReference type="InterPro" id="IPR047157">
    <property type="entry name" value="PHRF1/Atg35"/>
</dbReference>
<evidence type="ECO:0000259" key="6">
    <source>
        <dbReference type="PROSITE" id="PS50016"/>
    </source>
</evidence>
<dbReference type="PROSITE" id="PS50089">
    <property type="entry name" value="ZF_RING_2"/>
    <property type="match status" value="1"/>
</dbReference>
<feature type="region of interest" description="Disordered" evidence="5">
    <location>
        <begin position="1123"/>
        <end position="1153"/>
    </location>
</feature>
<feature type="compositionally biased region" description="Basic and acidic residues" evidence="5">
    <location>
        <begin position="774"/>
        <end position="783"/>
    </location>
</feature>
<feature type="compositionally biased region" description="Polar residues" evidence="5">
    <location>
        <begin position="12"/>
        <end position="23"/>
    </location>
</feature>
<keyword evidence="1" id="KW-0479">Metal-binding</keyword>
<dbReference type="InterPro" id="IPR017907">
    <property type="entry name" value="Znf_RING_CS"/>
</dbReference>
<evidence type="ECO:0000256" key="5">
    <source>
        <dbReference type="SAM" id="MobiDB-lite"/>
    </source>
</evidence>
<feature type="region of interest" description="Disordered" evidence="5">
    <location>
        <begin position="921"/>
        <end position="1103"/>
    </location>
</feature>
<protein>
    <recommendedName>
        <fullName evidence="10">PHD and RING finger domain-containing protein 1</fullName>
    </recommendedName>
</protein>
<dbReference type="Pfam" id="PF00628">
    <property type="entry name" value="PHD"/>
    <property type="match status" value="1"/>
</dbReference>
<evidence type="ECO:0000313" key="9">
    <source>
        <dbReference type="Proteomes" id="UP000694388"/>
    </source>
</evidence>
<evidence type="ECO:0000256" key="3">
    <source>
        <dbReference type="ARBA" id="ARBA00022833"/>
    </source>
</evidence>
<dbReference type="SMART" id="SM00184">
    <property type="entry name" value="RING"/>
    <property type="match status" value="2"/>
</dbReference>
<feature type="compositionally biased region" description="Basic and acidic residues" evidence="5">
    <location>
        <begin position="839"/>
        <end position="850"/>
    </location>
</feature>
<keyword evidence="3" id="KW-0862">Zinc</keyword>
<feature type="domain" description="PHD-type" evidence="6">
    <location>
        <begin position="180"/>
        <end position="230"/>
    </location>
</feature>
<feature type="region of interest" description="Disordered" evidence="5">
    <location>
        <begin position="833"/>
        <end position="890"/>
    </location>
</feature>
<dbReference type="InterPro" id="IPR013083">
    <property type="entry name" value="Znf_RING/FYVE/PHD"/>
</dbReference>
<dbReference type="GO" id="GO:0008270">
    <property type="term" value="F:zinc ion binding"/>
    <property type="evidence" value="ECO:0007669"/>
    <property type="project" value="UniProtKB-KW"/>
</dbReference>
<name>A0A8C4Q9U7_EPTBU</name>
<sequence>MLPAMKGATLLPGTSQEDASNAGTAGRENDDAGQDESSYNCLLMDEETNEMDSDDEEDEDEDEDEDDDEDDDDVGNTPGDEAVLRPDSGSETGSSAEKETCPICLNSFRDQAAGVPENCSHNFCLDCILEWAKNVNSCPVDRKPFSMIKVLSHLGGATLRQVPIPDRLNVVNDEAEPADETPCQVCGSGDNEDRLLLCDRCDAGYHMECLIPPLDSVPVEEWFCPICMPRPRHFPSEEEHAVHSSEVHHRVASTPPTRAIARTRHSERVRGRVNERRIARSQRSTDQGLFLDDIFDAIISGLNISLPPARLARGRTRTKSRGRRARGSAKRTSGSKKRKLKGKRKRRKAKKRVKPAKRSTASTARVARSSTRSRSCRAGSKFTGSRRVDNGTPTFLLFEDPNQLLSFDSDDSIGRRSPCLDSKLHTISRLAQQSHQPVARPIAVGGSTGRFGGDGGTPPASLDLLSSILADQDLLFRDSSNVLISRDGALQHHVPDSIRSSSIHSYTRGATGGPSEPRRTENASKGGVGGCGGRLSCATPDSSMSSTPSTHNNGGAGSSRMVSPGSSWHPVTSGVGAENQPVDEVNWNFAKQPIKINRSFPWHLRDEKKDFDNSRVVRSPGITFRHSPIDLRPSSSPKDWREQSTFGLKSRLDKVKTYDPTEPTDEDQDYLIDTSFGAYADMAEDCIVYDPFRPTGSNASTPQSEIKVAQTSPMSDVNMEDCSSVGRVVTETTWEQSSSLNTPNISSDEYNEKEKTDINVSPSLLVAHRIKTNGSEKAHTLQKDEEEEQDWRRDVEPLDTDAIQPLKSRNVNVQRDTDGLSIFEGNKVSVDESMTTLHESSEPEDSHESDSAMMQRSNRQMQYRSSVDSNGKSGSSRCMDTTSSSSTSCFPSTVHVKVGVAKDRKSVCGSNRKMAAVVKKLKHTKEDASSLHAKSDNDGFSHSKTGKTGREMQGNSQECESSQRTKSRKERSSPKSAKIRRHHHSQSRNQSRSRSRSRSPLRSNKKHRKRRSRSREGKHRSKRGHDAGHSSTSGSREKEPQSRLYRSRSRDYNHHLHGSSSSSERKVRCDSSLSPLWEGKDKEKRHKTSSLQQKRDHKYERGLYSARDRDNIKITIFSDVGTGGEDSECLDSPSDRYLSHDSRKSTTRKDESRAVEHLYHGGKQDAVSNDSLVLKKEARIKARRRESLTKGKSFITKADSDSSLVHRKSENEIEVLANYSALELTTHPEVAVQGREDMSCSDVFVKDTSYARLNITAKEDVDSNIKLKNTKNVDLNFDIDMKKVSKTYLDIGDGAKRKREYSKEGGEKPWKLCTKNLDKKAEREKRSEQNTTEEDDNELVWSPSTGSLDPANDVLVDHDGSDRDAKDDAAQSPASKSTKRVTWEEQLEAEATGIARASSTRNVHASQEELLPTFSSLFADQVNDPPPLPHICNMIIITLAGTRRNST</sequence>
<dbReference type="SUPFAM" id="SSF57850">
    <property type="entry name" value="RING/U-box"/>
    <property type="match status" value="1"/>
</dbReference>
<feature type="compositionally biased region" description="Basic and acidic residues" evidence="5">
    <location>
        <begin position="1355"/>
        <end position="1369"/>
    </location>
</feature>
<dbReference type="InterPro" id="IPR001841">
    <property type="entry name" value="Znf_RING"/>
</dbReference>
<feature type="compositionally biased region" description="Basic and acidic residues" evidence="5">
    <location>
        <begin position="1093"/>
        <end position="1103"/>
    </location>
</feature>
<dbReference type="CDD" id="cd15536">
    <property type="entry name" value="PHD_PHRF1"/>
    <property type="match status" value="1"/>
</dbReference>
<feature type="region of interest" description="Disordered" evidence="5">
    <location>
        <begin position="1"/>
        <end position="97"/>
    </location>
</feature>
<feature type="compositionally biased region" description="Basic residues" evidence="5">
    <location>
        <begin position="312"/>
        <end position="357"/>
    </location>
</feature>
<accession>A0A8C4Q9U7</accession>
<organism evidence="8 9">
    <name type="scientific">Eptatretus burgeri</name>
    <name type="common">Inshore hagfish</name>
    <dbReference type="NCBI Taxonomy" id="7764"/>
    <lineage>
        <taxon>Eukaryota</taxon>
        <taxon>Metazoa</taxon>
        <taxon>Chordata</taxon>
        <taxon>Craniata</taxon>
        <taxon>Vertebrata</taxon>
        <taxon>Cyclostomata</taxon>
        <taxon>Myxini</taxon>
        <taxon>Myxiniformes</taxon>
        <taxon>Myxinidae</taxon>
        <taxon>Eptatretinae</taxon>
        <taxon>Eptatretus</taxon>
    </lineage>
</organism>
<reference evidence="8" key="2">
    <citation type="submission" date="2025-09" db="UniProtKB">
        <authorList>
            <consortium name="Ensembl"/>
        </authorList>
    </citation>
    <scope>IDENTIFICATION</scope>
</reference>
<feature type="compositionally biased region" description="Basic and acidic residues" evidence="5">
    <location>
        <begin position="924"/>
        <end position="941"/>
    </location>
</feature>
<feature type="region of interest" description="Disordered" evidence="5">
    <location>
        <begin position="500"/>
        <end position="574"/>
    </location>
</feature>
<feature type="region of interest" description="Disordered" evidence="5">
    <location>
        <begin position="1318"/>
        <end position="1383"/>
    </location>
</feature>
<feature type="compositionally biased region" description="Basic residues" evidence="5">
    <location>
        <begin position="977"/>
        <end position="1023"/>
    </location>
</feature>
<reference evidence="8" key="1">
    <citation type="submission" date="2025-08" db="UniProtKB">
        <authorList>
            <consortium name="Ensembl"/>
        </authorList>
    </citation>
    <scope>IDENTIFICATION</scope>
</reference>
<feature type="compositionally biased region" description="Polar residues" evidence="5">
    <location>
        <begin position="852"/>
        <end position="864"/>
    </location>
</feature>
<feature type="domain" description="RING-type" evidence="7">
    <location>
        <begin position="101"/>
        <end position="142"/>
    </location>
</feature>
<keyword evidence="2 4" id="KW-0863">Zinc-finger</keyword>
<feature type="compositionally biased region" description="Acidic residues" evidence="5">
    <location>
        <begin position="44"/>
        <end position="74"/>
    </location>
</feature>
<dbReference type="PROSITE" id="PS00518">
    <property type="entry name" value="ZF_RING_1"/>
    <property type="match status" value="1"/>
</dbReference>
<feature type="compositionally biased region" description="Polar residues" evidence="5">
    <location>
        <begin position="953"/>
        <end position="964"/>
    </location>
</feature>
<evidence type="ECO:0000313" key="8">
    <source>
        <dbReference type="Ensembl" id="ENSEBUP00000012178.1"/>
    </source>
</evidence>
<dbReference type="CDD" id="cd16635">
    <property type="entry name" value="mRING-HC-C3HC3D_PHRF1"/>
    <property type="match status" value="1"/>
</dbReference>
<dbReference type="SMART" id="SM00249">
    <property type="entry name" value="PHD"/>
    <property type="match status" value="1"/>
</dbReference>
<dbReference type="Pfam" id="PF13639">
    <property type="entry name" value="zf-RING_2"/>
    <property type="match status" value="1"/>
</dbReference>
<dbReference type="PROSITE" id="PS01359">
    <property type="entry name" value="ZF_PHD_1"/>
    <property type="match status" value="1"/>
</dbReference>
<dbReference type="Proteomes" id="UP000694388">
    <property type="component" value="Unplaced"/>
</dbReference>
<dbReference type="GeneTree" id="ENSGT00950000183205"/>
<evidence type="ECO:0000256" key="1">
    <source>
        <dbReference type="ARBA" id="ARBA00022723"/>
    </source>
</evidence>
<evidence type="ECO:0000256" key="4">
    <source>
        <dbReference type="PROSITE-ProRule" id="PRU00175"/>
    </source>
</evidence>
<dbReference type="InterPro" id="IPR019787">
    <property type="entry name" value="Znf_PHD-finger"/>
</dbReference>
<feature type="compositionally biased region" description="Low complexity" evidence="5">
    <location>
        <begin position="358"/>
        <end position="378"/>
    </location>
</feature>
<evidence type="ECO:0008006" key="10">
    <source>
        <dbReference type="Google" id="ProtNLM"/>
    </source>
</evidence>
<dbReference type="Gene3D" id="3.30.40.10">
    <property type="entry name" value="Zinc/RING finger domain, C3HC4 (zinc finger)"/>
    <property type="match status" value="2"/>
</dbReference>